<gene>
    <name evidence="2" type="ORF">H5410_052722</name>
</gene>
<keyword evidence="3" id="KW-1185">Reference proteome</keyword>
<accession>A0A9J5X2Z6</accession>
<sequence length="72" mass="8646">MKLEESISTSRLHAPGLGRTIFLRRRRKTGYQKQTLSCCVDLEQTLLAVEERRANQSELRRWRRQTREKEED</sequence>
<organism evidence="2 3">
    <name type="scientific">Solanum commersonii</name>
    <name type="common">Commerson's wild potato</name>
    <name type="synonym">Commerson's nightshade</name>
    <dbReference type="NCBI Taxonomy" id="4109"/>
    <lineage>
        <taxon>Eukaryota</taxon>
        <taxon>Viridiplantae</taxon>
        <taxon>Streptophyta</taxon>
        <taxon>Embryophyta</taxon>
        <taxon>Tracheophyta</taxon>
        <taxon>Spermatophyta</taxon>
        <taxon>Magnoliopsida</taxon>
        <taxon>eudicotyledons</taxon>
        <taxon>Gunneridae</taxon>
        <taxon>Pentapetalae</taxon>
        <taxon>asterids</taxon>
        <taxon>lamiids</taxon>
        <taxon>Solanales</taxon>
        <taxon>Solanaceae</taxon>
        <taxon>Solanoideae</taxon>
        <taxon>Solaneae</taxon>
        <taxon>Solanum</taxon>
    </lineage>
</organism>
<evidence type="ECO:0000313" key="2">
    <source>
        <dbReference type="EMBL" id="KAG5582095.1"/>
    </source>
</evidence>
<protein>
    <submittedName>
        <fullName evidence="2">Uncharacterized protein</fullName>
    </submittedName>
</protein>
<evidence type="ECO:0000256" key="1">
    <source>
        <dbReference type="SAM" id="MobiDB-lite"/>
    </source>
</evidence>
<name>A0A9J5X2Z6_SOLCO</name>
<comment type="caution">
    <text evidence="2">The sequence shown here is derived from an EMBL/GenBank/DDBJ whole genome shotgun (WGS) entry which is preliminary data.</text>
</comment>
<proteinExistence type="predicted"/>
<feature type="region of interest" description="Disordered" evidence="1">
    <location>
        <begin position="53"/>
        <end position="72"/>
    </location>
</feature>
<dbReference type="AlphaFoldDB" id="A0A9J5X2Z6"/>
<evidence type="ECO:0000313" key="3">
    <source>
        <dbReference type="Proteomes" id="UP000824120"/>
    </source>
</evidence>
<reference evidence="2 3" key="1">
    <citation type="submission" date="2020-09" db="EMBL/GenBank/DDBJ databases">
        <title>De no assembly of potato wild relative species, Solanum commersonii.</title>
        <authorList>
            <person name="Cho K."/>
        </authorList>
    </citation>
    <scope>NUCLEOTIDE SEQUENCE [LARGE SCALE GENOMIC DNA]</scope>
    <source>
        <strain evidence="2">LZ3.2</strain>
        <tissue evidence="2">Leaf</tissue>
    </source>
</reference>
<dbReference type="EMBL" id="JACXVP010000010">
    <property type="protein sequence ID" value="KAG5582095.1"/>
    <property type="molecule type" value="Genomic_DNA"/>
</dbReference>
<dbReference type="Proteomes" id="UP000824120">
    <property type="component" value="Chromosome 10"/>
</dbReference>